<organism evidence="11 12">
    <name type="scientific">Thiomicrorhabdus marina</name>
    <dbReference type="NCBI Taxonomy" id="2818442"/>
    <lineage>
        <taxon>Bacteria</taxon>
        <taxon>Pseudomonadati</taxon>
        <taxon>Pseudomonadota</taxon>
        <taxon>Gammaproteobacteria</taxon>
        <taxon>Thiotrichales</taxon>
        <taxon>Piscirickettsiaceae</taxon>
        <taxon>Thiomicrorhabdus</taxon>
    </lineage>
</organism>
<dbReference type="Proteomes" id="UP000664835">
    <property type="component" value="Unassembled WGS sequence"/>
</dbReference>
<keyword evidence="2 7" id="KW-0378">Hydrolase</keyword>
<dbReference type="InterPro" id="IPR044742">
    <property type="entry name" value="DEAD/DEAH_RhlB"/>
</dbReference>
<keyword evidence="4 7" id="KW-0067">ATP-binding</keyword>
<comment type="caution">
    <text evidence="11">The sequence shown here is derived from an EMBL/GenBank/DDBJ whole genome shotgun (WGS) entry which is preliminary data.</text>
</comment>
<evidence type="ECO:0000256" key="7">
    <source>
        <dbReference type="RuleBase" id="RU000492"/>
    </source>
</evidence>
<accession>A0ABS3Q422</accession>
<evidence type="ECO:0000256" key="1">
    <source>
        <dbReference type="ARBA" id="ARBA00022741"/>
    </source>
</evidence>
<dbReference type="InterPro" id="IPR014014">
    <property type="entry name" value="RNA_helicase_DEAD_Q_motif"/>
</dbReference>
<dbReference type="PANTHER" id="PTHR47959:SF3">
    <property type="entry name" value="ATP-DEPENDENT RNA HELICASE SRMB"/>
    <property type="match status" value="1"/>
</dbReference>
<evidence type="ECO:0000259" key="10">
    <source>
        <dbReference type="PROSITE" id="PS51195"/>
    </source>
</evidence>
<sequence>MTFDEFDLDSALFEGIEKMGYHKPTPVQQEAIPLMLDRADVLVGAATGTGKTAAFVLPALQYLLDEPKPARNPRVLILAPTRELAFQIHKTVKQLGTACDFPAAVITGGFNQARQAQTLKEPTDILVATPGRLAKMMEEDQVNLSYVELLILDEADRMLDMGQGPTVRTLLEAIPGDFQAALFSATLSGAGVRKFAEEILDEPEEVQIDAPNQKSEQIQQVSYLANDKDHKHALLTNILNDASCKSAIVFCNKKDRAIAVTDYLQSQNVSAQVLHGDFIQAVRMEKMHKFKSGKIKVLVATDVAARGLDMLNITHVINYDLPYRGDIYIHRIGRTGRAQQVGIAINLVERHDLKALERIEYHLQQQIPQSKITGLEPNFTIKSAIKAQAKAAKKKPKKKAKKKK</sequence>
<dbReference type="CDD" id="cd18787">
    <property type="entry name" value="SF2_C_DEAD"/>
    <property type="match status" value="1"/>
</dbReference>
<dbReference type="InterPro" id="IPR027417">
    <property type="entry name" value="P-loop_NTPase"/>
</dbReference>
<evidence type="ECO:0000313" key="12">
    <source>
        <dbReference type="Proteomes" id="UP000664835"/>
    </source>
</evidence>
<dbReference type="InterPro" id="IPR011545">
    <property type="entry name" value="DEAD/DEAH_box_helicase_dom"/>
</dbReference>
<dbReference type="PROSITE" id="PS00039">
    <property type="entry name" value="DEAD_ATP_HELICASE"/>
    <property type="match status" value="1"/>
</dbReference>
<evidence type="ECO:0000256" key="4">
    <source>
        <dbReference type="ARBA" id="ARBA00022840"/>
    </source>
</evidence>
<evidence type="ECO:0000256" key="2">
    <source>
        <dbReference type="ARBA" id="ARBA00022801"/>
    </source>
</evidence>
<comment type="similarity">
    <text evidence="5 7">Belongs to the DEAD box helicase family.</text>
</comment>
<feature type="domain" description="Helicase ATP-binding" evidence="8">
    <location>
        <begin position="32"/>
        <end position="205"/>
    </location>
</feature>
<dbReference type="Pfam" id="PF00270">
    <property type="entry name" value="DEAD"/>
    <property type="match status" value="1"/>
</dbReference>
<evidence type="ECO:0000256" key="5">
    <source>
        <dbReference type="ARBA" id="ARBA00038437"/>
    </source>
</evidence>
<proteinExistence type="inferred from homology"/>
<gene>
    <name evidence="11" type="ORF">J3998_05690</name>
</gene>
<dbReference type="CDD" id="cd00268">
    <property type="entry name" value="DEADc"/>
    <property type="match status" value="1"/>
</dbReference>
<dbReference type="SUPFAM" id="SSF52540">
    <property type="entry name" value="P-loop containing nucleoside triphosphate hydrolases"/>
    <property type="match status" value="1"/>
</dbReference>
<reference evidence="11 12" key="1">
    <citation type="submission" date="2021-03" db="EMBL/GenBank/DDBJ databases">
        <title>Thiomicrorhabdus sp.nov.,novel sulfur-oxidizing bacteria isolated from coastal sediment.</title>
        <authorList>
            <person name="Liu X."/>
        </authorList>
    </citation>
    <scope>NUCLEOTIDE SEQUENCE [LARGE SCALE GENOMIC DNA]</scope>
    <source>
        <strain evidence="11 12">6S2-11</strain>
    </source>
</reference>
<dbReference type="InterPro" id="IPR014001">
    <property type="entry name" value="Helicase_ATP-bd"/>
</dbReference>
<keyword evidence="12" id="KW-1185">Reference proteome</keyword>
<dbReference type="PROSITE" id="PS51194">
    <property type="entry name" value="HELICASE_CTER"/>
    <property type="match status" value="1"/>
</dbReference>
<evidence type="ECO:0000313" key="11">
    <source>
        <dbReference type="EMBL" id="MBO1927064.1"/>
    </source>
</evidence>
<dbReference type="InterPro" id="IPR050079">
    <property type="entry name" value="DEAD_box_RNA_helicase"/>
</dbReference>
<protein>
    <submittedName>
        <fullName evidence="11">DEAD/DEAH box helicase</fullName>
    </submittedName>
</protein>
<dbReference type="Gene3D" id="3.40.50.300">
    <property type="entry name" value="P-loop containing nucleotide triphosphate hydrolases"/>
    <property type="match status" value="2"/>
</dbReference>
<dbReference type="PROSITE" id="PS51192">
    <property type="entry name" value="HELICASE_ATP_BIND_1"/>
    <property type="match status" value="1"/>
</dbReference>
<evidence type="ECO:0000256" key="3">
    <source>
        <dbReference type="ARBA" id="ARBA00022806"/>
    </source>
</evidence>
<dbReference type="Pfam" id="PF00271">
    <property type="entry name" value="Helicase_C"/>
    <property type="match status" value="1"/>
</dbReference>
<dbReference type="PROSITE" id="PS51195">
    <property type="entry name" value="Q_MOTIF"/>
    <property type="match status" value="1"/>
</dbReference>
<feature type="domain" description="Helicase C-terminal" evidence="9">
    <location>
        <begin position="234"/>
        <end position="378"/>
    </location>
</feature>
<keyword evidence="1 7" id="KW-0547">Nucleotide-binding</keyword>
<dbReference type="SMART" id="SM00490">
    <property type="entry name" value="HELICc"/>
    <property type="match status" value="1"/>
</dbReference>
<keyword evidence="3 7" id="KW-0347">Helicase</keyword>
<feature type="short sequence motif" description="Q motif" evidence="6">
    <location>
        <begin position="1"/>
        <end position="29"/>
    </location>
</feature>
<feature type="domain" description="DEAD-box RNA helicase Q" evidence="10">
    <location>
        <begin position="1"/>
        <end position="29"/>
    </location>
</feature>
<dbReference type="RefSeq" id="WP_208148513.1">
    <property type="nucleotide sequence ID" value="NZ_JAGETV010000007.1"/>
</dbReference>
<evidence type="ECO:0000259" key="9">
    <source>
        <dbReference type="PROSITE" id="PS51194"/>
    </source>
</evidence>
<dbReference type="EMBL" id="JAGETV010000007">
    <property type="protein sequence ID" value="MBO1927064.1"/>
    <property type="molecule type" value="Genomic_DNA"/>
</dbReference>
<dbReference type="SMART" id="SM00487">
    <property type="entry name" value="DEXDc"/>
    <property type="match status" value="1"/>
</dbReference>
<dbReference type="GO" id="GO:0004386">
    <property type="term" value="F:helicase activity"/>
    <property type="evidence" value="ECO:0007669"/>
    <property type="project" value="UniProtKB-KW"/>
</dbReference>
<name>A0ABS3Q422_9GAMM</name>
<dbReference type="PANTHER" id="PTHR47959">
    <property type="entry name" value="ATP-DEPENDENT RNA HELICASE RHLE-RELATED"/>
    <property type="match status" value="1"/>
</dbReference>
<evidence type="ECO:0000256" key="6">
    <source>
        <dbReference type="PROSITE-ProRule" id="PRU00552"/>
    </source>
</evidence>
<dbReference type="InterPro" id="IPR001650">
    <property type="entry name" value="Helicase_C-like"/>
</dbReference>
<evidence type="ECO:0000259" key="8">
    <source>
        <dbReference type="PROSITE" id="PS51192"/>
    </source>
</evidence>
<dbReference type="InterPro" id="IPR000629">
    <property type="entry name" value="RNA-helicase_DEAD-box_CS"/>
</dbReference>